<evidence type="ECO:0000256" key="1">
    <source>
        <dbReference type="SAM" id="MobiDB-lite"/>
    </source>
</evidence>
<dbReference type="EMBL" id="MDHJ01000001">
    <property type="protein sequence ID" value="OUE09059.1"/>
    <property type="molecule type" value="Genomic_DNA"/>
</dbReference>
<dbReference type="Proteomes" id="UP000239241">
    <property type="component" value="Unassembled WGS sequence"/>
</dbReference>
<dbReference type="AlphaFoldDB" id="A0A251XUT6"/>
<comment type="caution">
    <text evidence="2">The sequence shown here is derived from an EMBL/GenBank/DDBJ whole genome shotgun (WGS) entry which is preliminary data.</text>
</comment>
<reference evidence="2 4" key="1">
    <citation type="submission" date="2016-08" db="EMBL/GenBank/DDBJ databases">
        <title>Genome sequence of Clavibacter michiganensis spp. strain CASJ009.</title>
        <authorList>
            <person name="Thapa S.P."/>
            <person name="Coaker G."/>
        </authorList>
    </citation>
    <scope>NUCLEOTIDE SEQUENCE [LARGE SCALE GENOMIC DNA]</scope>
    <source>
        <strain evidence="2">CASJ009</strain>
    </source>
</reference>
<dbReference type="EMBL" id="PSXY01000011">
    <property type="protein sequence ID" value="PPF67751.1"/>
    <property type="molecule type" value="Genomic_DNA"/>
</dbReference>
<evidence type="ECO:0000313" key="4">
    <source>
        <dbReference type="Proteomes" id="UP000195106"/>
    </source>
</evidence>
<name>A0A251XUT6_9MICO</name>
<proteinExistence type="predicted"/>
<dbReference type="Pfam" id="PF12502">
    <property type="entry name" value="DUF3710"/>
    <property type="match status" value="1"/>
</dbReference>
<evidence type="ECO:0000313" key="5">
    <source>
        <dbReference type="Proteomes" id="UP000239241"/>
    </source>
</evidence>
<dbReference type="OrthoDB" id="8480367at2"/>
<protein>
    <submittedName>
        <fullName evidence="3">DUF3710 domain-containing protein</fullName>
    </submittedName>
</protein>
<dbReference type="Proteomes" id="UP000195106">
    <property type="component" value="Unassembled WGS sequence"/>
</dbReference>
<feature type="region of interest" description="Disordered" evidence="1">
    <location>
        <begin position="1"/>
        <end position="46"/>
    </location>
</feature>
<dbReference type="RefSeq" id="WP_094115859.1">
    <property type="nucleotide sequence ID" value="NZ_PSTS01000002.1"/>
</dbReference>
<reference evidence="3 5" key="2">
    <citation type="submission" date="2018-02" db="EMBL/GenBank/DDBJ databases">
        <title>Bacteriophage NCPPB3778 and a type I-E CRISPR drive the evolution of the US Biological Select Agent, Rathayibacter toxicus.</title>
        <authorList>
            <person name="Davis E.W.II."/>
            <person name="Tabima J.F."/>
            <person name="Weisberg A.J."/>
            <person name="Lopes L.D."/>
            <person name="Wiseman M.S."/>
            <person name="Wiseman M.S."/>
            <person name="Pupko T."/>
            <person name="Belcher M.S."/>
            <person name="Sechler A.J."/>
            <person name="Tancos M.A."/>
            <person name="Schroeder B.K."/>
            <person name="Murray T.D."/>
            <person name="Luster D.G."/>
            <person name="Schneider W.L."/>
            <person name="Rogers E."/>
            <person name="Andreote F.D."/>
            <person name="Grunwald N.J."/>
            <person name="Putnam M.L."/>
            <person name="Chang J.H."/>
        </authorList>
    </citation>
    <scope>NUCLEOTIDE SEQUENCE [LARGE SCALE GENOMIC DNA]</scope>
    <source>
        <strain evidence="3 5">AY1B3</strain>
    </source>
</reference>
<evidence type="ECO:0000313" key="2">
    <source>
        <dbReference type="EMBL" id="OUE09059.1"/>
    </source>
</evidence>
<evidence type="ECO:0000313" key="3">
    <source>
        <dbReference type="EMBL" id="PPF67751.1"/>
    </source>
</evidence>
<feature type="compositionally biased region" description="Basic and acidic residues" evidence="1">
    <location>
        <begin position="20"/>
        <end position="34"/>
    </location>
</feature>
<sequence length="231" mass="24252">MSDENANQPDDAAVTDDDAEHVQDAKSAPDDRADQGPLDETEANPVRPYVDLGGIKILPREGLHLRLEVAEGTQQVVAVGLDYAESSLQVQPFAAPRSSGLWHEIRTTIGEQIQRQGGTTRLADGPFGPELHAVIPVVQQPGQPAAATRDARFIGVDGPRWFLRGVITGRAVSDPDAAAAVEDLFRSVVVVRGASPMPPRDLIPLKMPAAQVGTTSGAAPVGDAPAPVLGS</sequence>
<organism evidence="2 4">
    <name type="scientific">Clavibacter michiganensis</name>
    <dbReference type="NCBI Taxonomy" id="28447"/>
    <lineage>
        <taxon>Bacteria</taxon>
        <taxon>Bacillati</taxon>
        <taxon>Actinomycetota</taxon>
        <taxon>Actinomycetes</taxon>
        <taxon>Micrococcales</taxon>
        <taxon>Microbacteriaceae</taxon>
        <taxon>Clavibacter</taxon>
    </lineage>
</organism>
<accession>A0A251XUT6</accession>
<dbReference type="InterPro" id="IPR022183">
    <property type="entry name" value="DUF3710"/>
</dbReference>
<gene>
    <name evidence="3" type="ORF">C5E16_08115</name>
    <name evidence="2" type="ORF">CMsap09_08955</name>
</gene>